<dbReference type="SMR" id="A0A3Q7EAU0"/>
<dbReference type="InParanoid" id="A0A3Q7EAU0"/>
<feature type="region of interest" description="Disordered" evidence="1">
    <location>
        <begin position="36"/>
        <end position="75"/>
    </location>
</feature>
<protein>
    <submittedName>
        <fullName evidence="3">Uncharacterized protein</fullName>
    </submittedName>
</protein>
<keyword evidence="2" id="KW-0732">Signal</keyword>
<accession>A0A3Q7EAU0</accession>
<feature type="chain" id="PRO_5018623364" evidence="2">
    <location>
        <begin position="25"/>
        <end position="75"/>
    </location>
</feature>
<dbReference type="PaxDb" id="4081-Solyc01g014100.2.1"/>
<evidence type="ECO:0000256" key="1">
    <source>
        <dbReference type="SAM" id="MobiDB-lite"/>
    </source>
</evidence>
<dbReference type="AlphaFoldDB" id="A0A3Q7EAU0"/>
<keyword evidence="4" id="KW-1185">Reference proteome</keyword>
<feature type="compositionally biased region" description="Basic and acidic residues" evidence="1">
    <location>
        <begin position="36"/>
        <end position="55"/>
    </location>
</feature>
<reference evidence="3" key="2">
    <citation type="submission" date="2019-01" db="UniProtKB">
        <authorList>
            <consortium name="EnsemblPlants"/>
        </authorList>
    </citation>
    <scope>IDENTIFICATION</scope>
    <source>
        <strain evidence="3">cv. Heinz 1706</strain>
    </source>
</reference>
<evidence type="ECO:0000256" key="2">
    <source>
        <dbReference type="SAM" id="SignalP"/>
    </source>
</evidence>
<dbReference type="EnsemblPlants" id="Solyc01g014100.3.1">
    <property type="protein sequence ID" value="Solyc01g014100.3.1"/>
    <property type="gene ID" value="Solyc01g014100.3"/>
</dbReference>
<feature type="signal peptide" evidence="2">
    <location>
        <begin position="1"/>
        <end position="24"/>
    </location>
</feature>
<dbReference type="Proteomes" id="UP000004994">
    <property type="component" value="Chromosome 1"/>
</dbReference>
<reference evidence="3" key="1">
    <citation type="journal article" date="2012" name="Nature">
        <title>The tomato genome sequence provides insights into fleshy fruit evolution.</title>
        <authorList>
            <consortium name="Tomato Genome Consortium"/>
        </authorList>
    </citation>
    <scope>NUCLEOTIDE SEQUENCE [LARGE SCALE GENOMIC DNA]</scope>
    <source>
        <strain evidence="3">cv. Heinz 1706</strain>
    </source>
</reference>
<sequence length="75" mass="8653">MVSLRTFAVTMLIFLVVFAPFVLSFHQFSQQVKGDFPDKENQEEMKKMGTEEDCARQIPTGPDPLHHNRNHPLKP</sequence>
<proteinExistence type="predicted"/>
<organism evidence="3">
    <name type="scientific">Solanum lycopersicum</name>
    <name type="common">Tomato</name>
    <name type="synonym">Lycopersicon esculentum</name>
    <dbReference type="NCBI Taxonomy" id="4081"/>
    <lineage>
        <taxon>Eukaryota</taxon>
        <taxon>Viridiplantae</taxon>
        <taxon>Streptophyta</taxon>
        <taxon>Embryophyta</taxon>
        <taxon>Tracheophyta</taxon>
        <taxon>Spermatophyta</taxon>
        <taxon>Magnoliopsida</taxon>
        <taxon>eudicotyledons</taxon>
        <taxon>Gunneridae</taxon>
        <taxon>Pentapetalae</taxon>
        <taxon>asterids</taxon>
        <taxon>lamiids</taxon>
        <taxon>Solanales</taxon>
        <taxon>Solanaceae</taxon>
        <taxon>Solanoideae</taxon>
        <taxon>Solaneae</taxon>
        <taxon>Solanum</taxon>
        <taxon>Solanum subgen. Lycopersicon</taxon>
    </lineage>
</organism>
<evidence type="ECO:0000313" key="4">
    <source>
        <dbReference type="Proteomes" id="UP000004994"/>
    </source>
</evidence>
<name>A0A3Q7EAU0_SOLLC</name>
<evidence type="ECO:0000313" key="3">
    <source>
        <dbReference type="EnsemblPlants" id="Solyc01g014100.3.1"/>
    </source>
</evidence>
<dbReference type="Gramene" id="Solyc01g014100.3.1">
    <property type="protein sequence ID" value="Solyc01g014100.3.1"/>
    <property type="gene ID" value="Solyc01g014100.3"/>
</dbReference>
<dbReference type="OMA" id="CARQIPT"/>